<feature type="transmembrane region" description="Helical" evidence="2">
    <location>
        <begin position="40"/>
        <end position="62"/>
    </location>
</feature>
<sequence length="94" mass="10029">MGKGKAAKAAKPPKAAKGGSQKGGAAPAASGDDIWSNIKQFGPCAGVGIVVALVVLTLYILLADTIREWINGPYECNRVCRGPCRWRRRRCQCE</sequence>
<feature type="compositionally biased region" description="Low complexity" evidence="1">
    <location>
        <begin position="9"/>
        <end position="29"/>
    </location>
</feature>
<name>A0A2H1VKV9_SPOFR</name>
<gene>
    <name evidence="3" type="ORF">SFRICE_019582</name>
</gene>
<keyword evidence="2" id="KW-1133">Transmembrane helix</keyword>
<reference evidence="3" key="1">
    <citation type="submission" date="2016-07" db="EMBL/GenBank/DDBJ databases">
        <authorList>
            <person name="Bretaudeau A."/>
        </authorList>
    </citation>
    <scope>NUCLEOTIDE SEQUENCE</scope>
    <source>
        <strain evidence="3">Rice</strain>
        <tissue evidence="3">Whole body</tissue>
    </source>
</reference>
<proteinExistence type="predicted"/>
<feature type="region of interest" description="Disordered" evidence="1">
    <location>
        <begin position="1"/>
        <end position="29"/>
    </location>
</feature>
<dbReference type="AlphaFoldDB" id="A0A2H1VKV9"/>
<evidence type="ECO:0000256" key="1">
    <source>
        <dbReference type="SAM" id="MobiDB-lite"/>
    </source>
</evidence>
<accession>A0A2H1VKV9</accession>
<evidence type="ECO:0000313" key="3">
    <source>
        <dbReference type="EMBL" id="SOQ41457.1"/>
    </source>
</evidence>
<keyword evidence="2" id="KW-0472">Membrane</keyword>
<dbReference type="EMBL" id="ODYU01003113">
    <property type="protein sequence ID" value="SOQ41457.1"/>
    <property type="molecule type" value="Genomic_DNA"/>
</dbReference>
<keyword evidence="2" id="KW-0812">Transmembrane</keyword>
<organism evidence="3">
    <name type="scientific">Spodoptera frugiperda</name>
    <name type="common">Fall armyworm</name>
    <dbReference type="NCBI Taxonomy" id="7108"/>
    <lineage>
        <taxon>Eukaryota</taxon>
        <taxon>Metazoa</taxon>
        <taxon>Ecdysozoa</taxon>
        <taxon>Arthropoda</taxon>
        <taxon>Hexapoda</taxon>
        <taxon>Insecta</taxon>
        <taxon>Pterygota</taxon>
        <taxon>Neoptera</taxon>
        <taxon>Endopterygota</taxon>
        <taxon>Lepidoptera</taxon>
        <taxon>Glossata</taxon>
        <taxon>Ditrysia</taxon>
        <taxon>Noctuoidea</taxon>
        <taxon>Noctuidae</taxon>
        <taxon>Amphipyrinae</taxon>
        <taxon>Spodoptera</taxon>
    </lineage>
</organism>
<evidence type="ECO:0000256" key="2">
    <source>
        <dbReference type="SAM" id="Phobius"/>
    </source>
</evidence>
<protein>
    <submittedName>
        <fullName evidence="3">SFRICE_019582</fullName>
    </submittedName>
</protein>